<feature type="active site" description="Glycyl thioester intermediate" evidence="5">
    <location>
        <position position="860"/>
    </location>
</feature>
<organism evidence="8 9">
    <name type="scientific">Saccharomyces arboricola (strain H-6 / AS 2.3317 / CBS 10644)</name>
    <name type="common">Yeast</name>
    <dbReference type="NCBI Taxonomy" id="1160507"/>
    <lineage>
        <taxon>Eukaryota</taxon>
        <taxon>Fungi</taxon>
        <taxon>Dikarya</taxon>
        <taxon>Ascomycota</taxon>
        <taxon>Saccharomycotina</taxon>
        <taxon>Saccharomycetes</taxon>
        <taxon>Saccharomycetales</taxon>
        <taxon>Saccharomycetaceae</taxon>
        <taxon>Saccharomyces</taxon>
    </lineage>
</organism>
<sequence>MVSFFGRHTGKRGGGEETMSKELLSHSVAHRRNAVSRSERPASKRSLAAKVRDGECPSAKGKKGVSSACLTGEEESHFPVLLNCPCCGVSLRFPGAIEKFRCSACQVTVTINEYANSNGLETGARSSCSLEGLQMVVRRCHDDLRRLKKSDTLDKDNKLLIFQPVITYLLDRFHDVSILNKSFLIRDANSSTKTLNYEALQKFYDILLSLPTRKPYYSLLCCCNNLLKRVAVYKEDNLQILHYRWLLIILNIPTIRSCLIRDRKSKNVFETSQIRAVSYELIKRCVGFLSHLSTSTSHQLIKSLQRISMGDFSYQVEVLNLYINFQFSRLLSNEVLNGNVNNNTKPENEMRSRLRRHHTTGHEFLSTRPISALLEEKRESDFTHPTNAKIKFKFFQYEDNWHINSAAKLMLVYYIANTRRNSHRALSIQCFYNITLDFIDYKQDFDHWRGAAQKTKMNQLIGEWGNSKIKKFFSFCKYPFLLSLGIKISIMEYEIRRIMEHEAEQAFLTSLDKGKSVDVYFKIKVRREVISHDSLRCIKEHQGDLLKSLRVEFVNEPGIDAGGLRKEWFFLLTKSLFNPMNGLFVYVKESSRSWFSIDPPNFDKTKKNNPQLELYYLFGVVMALAIFNSTILDLQFPKAFYKKLCSEPLSFEDYSELFPETSRNLIKMLNYTKTDFQDVFSLTFETTYRNNNWILNDSKSSREYVTVELCEHGKNVPITQKNKHDFVTKWVEFYLEKSIEPQFNKFISGFKRVFAECNSIKLFNFEELERLVCGDEEQTKFDFKSLRSVTKYVGGFSDNSKLVQWFWEIIEDWDYPSQKKLLQFVTASDRIPATGISTIPFKVSQLGSHDSNDLPLAHTCFNEICLWGYSSKKKLEQKLLWAINESEGYGFR</sequence>
<dbReference type="Proteomes" id="UP000006968">
    <property type="component" value="Chromosome X"/>
</dbReference>
<dbReference type="SUPFAM" id="SSF56204">
    <property type="entry name" value="Hect, E3 ligase catalytic domain"/>
    <property type="match status" value="1"/>
</dbReference>
<keyword evidence="9" id="KW-1185">Reference proteome</keyword>
<accession>J8PLP7</accession>
<dbReference type="OrthoDB" id="8068875at2759"/>
<dbReference type="Gene3D" id="3.90.1750.10">
    <property type="entry name" value="Hect, E3 ligase catalytic domains"/>
    <property type="match status" value="1"/>
</dbReference>
<dbReference type="PANTHER" id="PTHR45700:SF8">
    <property type="entry name" value="HECT-TYPE E3 UBIQUITIN TRANSFERASE"/>
    <property type="match status" value="1"/>
</dbReference>
<evidence type="ECO:0000256" key="2">
    <source>
        <dbReference type="ARBA" id="ARBA00012485"/>
    </source>
</evidence>
<dbReference type="InterPro" id="IPR000569">
    <property type="entry name" value="HECT_dom"/>
</dbReference>
<evidence type="ECO:0000256" key="6">
    <source>
        <dbReference type="SAM" id="MobiDB-lite"/>
    </source>
</evidence>
<dbReference type="EC" id="2.3.2.26" evidence="2"/>
<feature type="domain" description="HECT" evidence="7">
    <location>
        <begin position="541"/>
        <end position="892"/>
    </location>
</feature>
<comment type="caution">
    <text evidence="8">The sequence shown here is derived from an EMBL/GenBank/DDBJ whole genome shotgun (WGS) entry which is preliminary data.</text>
</comment>
<evidence type="ECO:0000313" key="9">
    <source>
        <dbReference type="Proteomes" id="UP000006968"/>
    </source>
</evidence>
<comment type="catalytic activity">
    <reaction evidence="1">
        <text>S-ubiquitinyl-[E2 ubiquitin-conjugating enzyme]-L-cysteine + [acceptor protein]-L-lysine = [E2 ubiquitin-conjugating enzyme]-L-cysteine + N(6)-ubiquitinyl-[acceptor protein]-L-lysine.</text>
        <dbReference type="EC" id="2.3.2.26"/>
    </reaction>
</comment>
<protein>
    <recommendedName>
        <fullName evidence="2">HECT-type E3 ubiquitin transferase</fullName>
        <ecNumber evidence="2">2.3.2.26</ecNumber>
    </recommendedName>
</protein>
<dbReference type="Pfam" id="PF00632">
    <property type="entry name" value="HECT"/>
    <property type="match status" value="1"/>
</dbReference>
<evidence type="ECO:0000313" key="8">
    <source>
        <dbReference type="EMBL" id="EJS43035.1"/>
    </source>
</evidence>
<evidence type="ECO:0000256" key="1">
    <source>
        <dbReference type="ARBA" id="ARBA00000885"/>
    </source>
</evidence>
<dbReference type="Gene3D" id="3.30.2410.10">
    <property type="entry name" value="Hect, E3 ligase catalytic domain"/>
    <property type="match status" value="1"/>
</dbReference>
<dbReference type="SMART" id="SM00119">
    <property type="entry name" value="HECTc"/>
    <property type="match status" value="1"/>
</dbReference>
<dbReference type="Gene3D" id="3.30.2160.10">
    <property type="entry name" value="Hect, E3 ligase catalytic domain"/>
    <property type="match status" value="1"/>
</dbReference>
<dbReference type="FunFam" id="3.30.2410.10:FF:000003">
    <property type="entry name" value="probable E3 ubiquitin-protein ligase HERC4 isoform X1"/>
    <property type="match status" value="1"/>
</dbReference>
<name>J8PLP7_SACAR</name>
<evidence type="ECO:0000259" key="7">
    <source>
        <dbReference type="PROSITE" id="PS50237"/>
    </source>
</evidence>
<dbReference type="GO" id="GO:0061630">
    <property type="term" value="F:ubiquitin protein ligase activity"/>
    <property type="evidence" value="ECO:0007669"/>
    <property type="project" value="UniProtKB-EC"/>
</dbReference>
<dbReference type="InterPro" id="IPR035983">
    <property type="entry name" value="Hect_E3_ubiquitin_ligase"/>
</dbReference>
<dbReference type="GO" id="GO:0000209">
    <property type="term" value="P:protein polyubiquitination"/>
    <property type="evidence" value="ECO:0007669"/>
    <property type="project" value="InterPro"/>
</dbReference>
<dbReference type="AlphaFoldDB" id="J8PLP7"/>
<evidence type="ECO:0000256" key="4">
    <source>
        <dbReference type="ARBA" id="ARBA00022786"/>
    </source>
</evidence>
<dbReference type="FunFam" id="3.90.1750.10:FF:000041">
    <property type="entry name" value="Ubiquitin ligase (E3)"/>
    <property type="match status" value="1"/>
</dbReference>
<dbReference type="PANTHER" id="PTHR45700">
    <property type="entry name" value="UBIQUITIN-PROTEIN LIGASE E3C"/>
    <property type="match status" value="1"/>
</dbReference>
<reference evidence="8 9" key="1">
    <citation type="journal article" date="2013" name="BMC Genomics">
        <title>High quality de novo sequencing and assembly of the Saccharomyces arboricolus genome.</title>
        <authorList>
            <person name="Liti G."/>
            <person name="Nguyen Ba A.N."/>
            <person name="Blythe M."/>
            <person name="Mueller C.A."/>
            <person name="Bergstroem A."/>
            <person name="Cubillos F.A."/>
            <person name="Dafhnis-Calas F."/>
            <person name="Khoshraftar S."/>
            <person name="Malla S."/>
            <person name="Mehta N."/>
            <person name="Siow C.C."/>
            <person name="Warringer J."/>
            <person name="Moses A.M."/>
            <person name="Louis E.J."/>
            <person name="Nieduszynski C.A."/>
        </authorList>
    </citation>
    <scope>NUCLEOTIDE SEQUENCE [LARGE SCALE GENOMIC DNA]</scope>
    <source>
        <strain evidence="9">H-6 / AS 2.3317 / CBS 10644</strain>
    </source>
</reference>
<evidence type="ECO:0000256" key="3">
    <source>
        <dbReference type="ARBA" id="ARBA00022679"/>
    </source>
</evidence>
<keyword evidence="4 5" id="KW-0833">Ubl conjugation pathway</keyword>
<keyword evidence="3" id="KW-0808">Transferase</keyword>
<feature type="region of interest" description="Disordered" evidence="6">
    <location>
        <begin position="27"/>
        <end position="50"/>
    </location>
</feature>
<evidence type="ECO:0000256" key="5">
    <source>
        <dbReference type="PROSITE-ProRule" id="PRU00104"/>
    </source>
</evidence>
<proteinExistence type="predicted"/>
<dbReference type="EMBL" id="ALIE01000115">
    <property type="protein sequence ID" value="EJS43035.1"/>
    <property type="molecule type" value="Genomic_DNA"/>
</dbReference>
<dbReference type="HOGENOM" id="CLU_002173_5_1_1"/>
<dbReference type="CDD" id="cd00078">
    <property type="entry name" value="HECTc"/>
    <property type="match status" value="1"/>
</dbReference>
<gene>
    <name evidence="8" type="ORF">SU7_1833</name>
</gene>
<dbReference type="PROSITE" id="PS50237">
    <property type="entry name" value="HECT"/>
    <property type="match status" value="1"/>
</dbReference>
<dbReference type="InterPro" id="IPR044611">
    <property type="entry name" value="E3A/B/C-like"/>
</dbReference>